<dbReference type="GO" id="GO:0005886">
    <property type="term" value="C:plasma membrane"/>
    <property type="evidence" value="ECO:0007669"/>
    <property type="project" value="UniProtKB-SubCell"/>
</dbReference>
<name>A0A1I2QA03_9FIRM</name>
<feature type="transmembrane region" description="Helical" evidence="6">
    <location>
        <begin position="369"/>
        <end position="390"/>
    </location>
</feature>
<evidence type="ECO:0000256" key="5">
    <source>
        <dbReference type="ARBA" id="ARBA00023136"/>
    </source>
</evidence>
<feature type="transmembrane region" description="Helical" evidence="6">
    <location>
        <begin position="342"/>
        <end position="362"/>
    </location>
</feature>
<evidence type="ECO:0000256" key="4">
    <source>
        <dbReference type="ARBA" id="ARBA00022989"/>
    </source>
</evidence>
<feature type="transmembrane region" description="Helical" evidence="6">
    <location>
        <begin position="265"/>
        <end position="284"/>
    </location>
</feature>
<evidence type="ECO:0000256" key="3">
    <source>
        <dbReference type="ARBA" id="ARBA00022692"/>
    </source>
</evidence>
<feature type="transmembrane region" description="Helical" evidence="6">
    <location>
        <begin position="229"/>
        <end position="245"/>
    </location>
</feature>
<keyword evidence="4 6" id="KW-1133">Transmembrane helix</keyword>
<protein>
    <submittedName>
        <fullName evidence="7">Membrane protein involved in the export of O-antigen and teichoic acid</fullName>
    </submittedName>
</protein>
<dbReference type="AlphaFoldDB" id="A0A1I2QA03"/>
<evidence type="ECO:0000313" key="8">
    <source>
        <dbReference type="Proteomes" id="UP000199337"/>
    </source>
</evidence>
<feature type="transmembrane region" description="Helical" evidence="6">
    <location>
        <begin position="186"/>
        <end position="208"/>
    </location>
</feature>
<evidence type="ECO:0000256" key="1">
    <source>
        <dbReference type="ARBA" id="ARBA00004651"/>
    </source>
</evidence>
<dbReference type="Pfam" id="PF01943">
    <property type="entry name" value="Polysacc_synt"/>
    <property type="match status" value="1"/>
</dbReference>
<evidence type="ECO:0000256" key="6">
    <source>
        <dbReference type="SAM" id="Phobius"/>
    </source>
</evidence>
<dbReference type="EMBL" id="FOOX01000003">
    <property type="protein sequence ID" value="SFG22606.1"/>
    <property type="molecule type" value="Genomic_DNA"/>
</dbReference>
<organism evidence="7 8">
    <name type="scientific">Desulfotruncus arcticus DSM 17038</name>
    <dbReference type="NCBI Taxonomy" id="1121424"/>
    <lineage>
        <taxon>Bacteria</taxon>
        <taxon>Bacillati</taxon>
        <taxon>Bacillota</taxon>
        <taxon>Clostridia</taxon>
        <taxon>Eubacteriales</taxon>
        <taxon>Desulfallaceae</taxon>
        <taxon>Desulfotruncus</taxon>
    </lineage>
</organism>
<dbReference type="PANTHER" id="PTHR30250:SF11">
    <property type="entry name" value="O-ANTIGEN TRANSPORTER-RELATED"/>
    <property type="match status" value="1"/>
</dbReference>
<feature type="transmembrane region" description="Helical" evidence="6">
    <location>
        <begin position="23"/>
        <end position="43"/>
    </location>
</feature>
<feature type="transmembrane region" description="Helical" evidence="6">
    <location>
        <begin position="55"/>
        <end position="78"/>
    </location>
</feature>
<keyword evidence="2" id="KW-1003">Cell membrane</keyword>
<dbReference type="InterPro" id="IPR050833">
    <property type="entry name" value="Poly_Biosynth_Transport"/>
</dbReference>
<keyword evidence="5 6" id="KW-0472">Membrane</keyword>
<dbReference type="Proteomes" id="UP000199337">
    <property type="component" value="Unassembled WGS sequence"/>
</dbReference>
<dbReference type="PANTHER" id="PTHR30250">
    <property type="entry name" value="PST FAMILY PREDICTED COLANIC ACID TRANSPORTER"/>
    <property type="match status" value="1"/>
</dbReference>
<reference evidence="8" key="1">
    <citation type="submission" date="2016-10" db="EMBL/GenBank/DDBJ databases">
        <authorList>
            <person name="Varghese N."/>
            <person name="Submissions S."/>
        </authorList>
    </citation>
    <scope>NUCLEOTIDE SEQUENCE [LARGE SCALE GENOMIC DNA]</scope>
    <source>
        <strain evidence="8">DSM 17038</strain>
    </source>
</reference>
<feature type="transmembrane region" description="Helical" evidence="6">
    <location>
        <begin position="129"/>
        <end position="148"/>
    </location>
</feature>
<feature type="transmembrane region" description="Helical" evidence="6">
    <location>
        <begin position="396"/>
        <end position="415"/>
    </location>
</feature>
<feature type="transmembrane region" description="Helical" evidence="6">
    <location>
        <begin position="90"/>
        <end position="114"/>
    </location>
</feature>
<comment type="subcellular location">
    <subcellularLocation>
        <location evidence="1">Cell membrane</location>
        <topology evidence="1">Multi-pass membrane protein</topology>
    </subcellularLocation>
</comment>
<accession>A0A1I2QA03</accession>
<feature type="transmembrane region" description="Helical" evidence="6">
    <location>
        <begin position="305"/>
        <end position="330"/>
    </location>
</feature>
<keyword evidence="3 6" id="KW-0812">Transmembrane</keyword>
<dbReference type="STRING" id="341036.SAMN05660649_01032"/>
<proteinExistence type="predicted"/>
<feature type="transmembrane region" description="Helical" evidence="6">
    <location>
        <begin position="160"/>
        <end position="180"/>
    </location>
</feature>
<gene>
    <name evidence="7" type="ORF">SAMN05660649_01032</name>
</gene>
<keyword evidence="8" id="KW-1185">Reference proteome</keyword>
<sequence>MTGSRLFLDIYLKSRNSSLYNNAFYLMLNTLSTSLLGFVFWNVMTRFFVPTQVGIGSALVSASSLVGILTGLGLRIGLIRFVPEIRERAVLLINASFTLVGLVSLIGAITYLAGIKYWSPALEFVRENIVFLLLFMFFTVVNALSVLIDGSLIAGRDAKYVFWKNTITSILKMPLPILIFAHLKGFGIFAGVGTGIAVGVFIAWLFFLPKVYKGYFPRPAIAKDIMQKVLPYSFANYTANLLNLSPKYIYPLMVLNILGPENSAYFYIAWMMSMVLSIIPSGISQSLLAEGSHNPKKMGRDGRKVLLLSLGMSIPAVVSMMLFGGWLLHFFGPGYAENGTTVMRYLVLAMIPQCINTLFITINQVKKQTYLIIAQTSFLAIVSLGVAYWLLGRVGLPGIGIAYLTAHMFLSLVIIRPLWIALKEKSYAPSAKI</sequence>
<evidence type="ECO:0000256" key="2">
    <source>
        <dbReference type="ARBA" id="ARBA00022475"/>
    </source>
</evidence>
<evidence type="ECO:0000313" key="7">
    <source>
        <dbReference type="EMBL" id="SFG22606.1"/>
    </source>
</evidence>
<dbReference type="InterPro" id="IPR002797">
    <property type="entry name" value="Polysacc_synth"/>
</dbReference>